<protein>
    <submittedName>
        <fullName evidence="12">NADPH-dependent 2,4-dienoyl-CoA reductase</fullName>
    </submittedName>
</protein>
<comment type="caution">
    <text evidence="12">The sequence shown here is derived from an EMBL/GenBank/DDBJ whole genome shotgun (WGS) entry which is preliminary data.</text>
</comment>
<name>A0A1A7R7N4_9GAMM</name>
<dbReference type="Gene3D" id="3.50.50.60">
    <property type="entry name" value="FAD/NAD(P)-binding domain"/>
    <property type="match status" value="1"/>
</dbReference>
<dbReference type="GO" id="GO:0010181">
    <property type="term" value="F:FMN binding"/>
    <property type="evidence" value="ECO:0007669"/>
    <property type="project" value="InterPro"/>
</dbReference>
<dbReference type="FunFam" id="3.50.50.60:FF:000113">
    <property type="entry name" value="NADPH-dependent 2,4-dienoyl-CoA reductase"/>
    <property type="match status" value="1"/>
</dbReference>
<evidence type="ECO:0000256" key="5">
    <source>
        <dbReference type="ARBA" id="ARBA00022643"/>
    </source>
</evidence>
<keyword evidence="5" id="KW-0288">FMN</keyword>
<dbReference type="Proteomes" id="UP000185753">
    <property type="component" value="Unassembled WGS sequence"/>
</dbReference>
<dbReference type="PRINTS" id="PR00469">
    <property type="entry name" value="PNDRDTASEII"/>
</dbReference>
<reference evidence="13" key="1">
    <citation type="submission" date="2016-06" db="EMBL/GenBank/DDBJ databases">
        <authorList>
            <person name="Radolfova-Krizova L."/>
            <person name="Nemec A."/>
        </authorList>
    </citation>
    <scope>NUCLEOTIDE SEQUENCE [LARGE SCALE GENOMIC DNA]</scope>
    <source>
        <strain evidence="13">ANC 4275</strain>
    </source>
</reference>
<evidence type="ECO:0000256" key="1">
    <source>
        <dbReference type="ARBA" id="ARBA00001917"/>
    </source>
</evidence>
<dbReference type="GO" id="GO:0008670">
    <property type="term" value="F:2,4-dienoyl-CoA reductase (NADPH) activity"/>
    <property type="evidence" value="ECO:0007669"/>
    <property type="project" value="TreeGrafter"/>
</dbReference>
<dbReference type="Gene3D" id="3.20.20.70">
    <property type="entry name" value="Aldolase class I"/>
    <property type="match status" value="1"/>
</dbReference>
<dbReference type="Pfam" id="PF07992">
    <property type="entry name" value="Pyr_redox_2"/>
    <property type="match status" value="1"/>
</dbReference>
<keyword evidence="8" id="KW-0408">Iron</keyword>
<dbReference type="PANTHER" id="PTHR42917">
    <property type="entry name" value="2,4-DIENOYL-COA REDUCTASE"/>
    <property type="match status" value="1"/>
</dbReference>
<keyword evidence="7" id="KW-0560">Oxidoreductase</keyword>
<dbReference type="InterPro" id="IPR051793">
    <property type="entry name" value="NADH:flavin_oxidoreductase"/>
</dbReference>
<evidence type="ECO:0000256" key="9">
    <source>
        <dbReference type="ARBA" id="ARBA00023014"/>
    </source>
</evidence>
<keyword evidence="9" id="KW-0411">Iron-sulfur</keyword>
<evidence type="ECO:0000313" key="12">
    <source>
        <dbReference type="EMBL" id="OBX27484.1"/>
    </source>
</evidence>
<evidence type="ECO:0000256" key="6">
    <source>
        <dbReference type="ARBA" id="ARBA00022723"/>
    </source>
</evidence>
<keyword evidence="6" id="KW-0479">Metal-binding</keyword>
<dbReference type="PRINTS" id="PR00368">
    <property type="entry name" value="FADPNR"/>
</dbReference>
<feature type="domain" description="NADH:flavin oxidoreductase/NADH oxidase N-terminal" evidence="10">
    <location>
        <begin position="7"/>
        <end position="332"/>
    </location>
</feature>
<dbReference type="InterPro" id="IPR036188">
    <property type="entry name" value="FAD/NAD-bd_sf"/>
</dbReference>
<proteinExistence type="inferred from homology"/>
<dbReference type="InterPro" id="IPR013785">
    <property type="entry name" value="Aldolase_TIM"/>
</dbReference>
<accession>A0A1A7R7N4</accession>
<dbReference type="GO" id="GO:0033543">
    <property type="term" value="P:fatty acid beta-oxidation, unsaturated, even number, reductase/isomerase pathway"/>
    <property type="evidence" value="ECO:0007669"/>
    <property type="project" value="TreeGrafter"/>
</dbReference>
<dbReference type="RefSeq" id="WP_067767162.1">
    <property type="nucleotide sequence ID" value="NZ_CP183909.1"/>
</dbReference>
<dbReference type="InterPro" id="IPR001155">
    <property type="entry name" value="OxRdtase_FMN_N"/>
</dbReference>
<comment type="cofactor">
    <cofactor evidence="2">
        <name>[4Fe-4S] cluster</name>
        <dbReference type="ChEBI" id="CHEBI:49883"/>
    </cofactor>
</comment>
<dbReference type="GO" id="GO:0046872">
    <property type="term" value="F:metal ion binding"/>
    <property type="evidence" value="ECO:0007669"/>
    <property type="project" value="UniProtKB-KW"/>
</dbReference>
<evidence type="ECO:0000256" key="3">
    <source>
        <dbReference type="ARBA" id="ARBA00011048"/>
    </source>
</evidence>
<evidence type="ECO:0000256" key="2">
    <source>
        <dbReference type="ARBA" id="ARBA00001966"/>
    </source>
</evidence>
<sequence>MSNYPNLLAPLDLGFTTLKNRVLMGSMHIGLEEAPGGYERMAAFYAERAKGGVGLIVTGGISPNDDGVTFAGGSKLDSLAEAEKHKVITQAVHEAGGKIAMQILHTGRYSYQADNVAPSAIQAPINPVKPHALTTAEVVRTINDFATCAGYAQKAGYDGVEIMGSEGYLINEFIAARTNHRDDEWGGSYEQRIRFPIEIVRRTRELVGENFIIIYRLSMLDLVDGGSTFEEVVQLAKEIEKAGATIINTGIGWHEARIPTIATKVPRAAFTWVTEKLKGEVKVPLITSNRINTPEMAEHVLASGHADMVSMARPMLADPFFVEKAEQGRSDEINTCIGCNQACLDHIFSMKIATCLVNPQACYETELIFKETSTTKNIAVIGAGPAGLSFATYAAERGHNVTIFEASNQIGGQFNIAKTIPGKEEFYETLRYFKRKIELLPQIKLVLNHTATFDELVKSEFDDIVVATGVTPRHLQIEGIDHPKVLSYLQVLKERQPVGKRVAIIGAGGIGFDTAEYLTHEGESGSLNPQKFYNEWGIDTTYAQVGGLKHPDVETSPREVYLLQRKAKSVGAGLGKTTGWIHRTGLKHRDVKMIAGASYDKIDDQGLHITVDGQPRVLEVDNVVICAGQESYTAMYEQLQAEGKNVHLIGGAKEAGELDAKRAIRQGAELAAII</sequence>
<dbReference type="PANTHER" id="PTHR42917:SF2">
    <property type="entry name" value="2,4-DIENOYL-COA REDUCTASE [(2E)-ENOYL-COA-PRODUCING]"/>
    <property type="match status" value="1"/>
</dbReference>
<dbReference type="InterPro" id="IPR023753">
    <property type="entry name" value="FAD/NAD-binding_dom"/>
</dbReference>
<evidence type="ECO:0000256" key="7">
    <source>
        <dbReference type="ARBA" id="ARBA00023002"/>
    </source>
</evidence>
<dbReference type="EMBL" id="LZDS01000029">
    <property type="protein sequence ID" value="OBX27484.1"/>
    <property type="molecule type" value="Genomic_DNA"/>
</dbReference>
<evidence type="ECO:0000313" key="13">
    <source>
        <dbReference type="Proteomes" id="UP000185753"/>
    </source>
</evidence>
<dbReference type="GO" id="GO:0051536">
    <property type="term" value="F:iron-sulfur cluster binding"/>
    <property type="evidence" value="ECO:0007669"/>
    <property type="project" value="UniProtKB-KW"/>
</dbReference>
<dbReference type="Gene3D" id="3.40.50.720">
    <property type="entry name" value="NAD(P)-binding Rossmann-like Domain"/>
    <property type="match status" value="1"/>
</dbReference>
<dbReference type="STRING" id="1443941.A9J31_09625"/>
<evidence type="ECO:0000259" key="11">
    <source>
        <dbReference type="Pfam" id="PF07992"/>
    </source>
</evidence>
<feature type="domain" description="FAD/NAD(P)-binding" evidence="11">
    <location>
        <begin position="377"/>
        <end position="642"/>
    </location>
</feature>
<dbReference type="Pfam" id="PF00724">
    <property type="entry name" value="Oxidored_FMN"/>
    <property type="match status" value="1"/>
</dbReference>
<gene>
    <name evidence="12" type="primary">fadH</name>
    <name evidence="12" type="ORF">A9J31_09625</name>
</gene>
<dbReference type="SUPFAM" id="SSF51905">
    <property type="entry name" value="FAD/NAD(P)-binding domain"/>
    <property type="match status" value="1"/>
</dbReference>
<comment type="cofactor">
    <cofactor evidence="1">
        <name>FMN</name>
        <dbReference type="ChEBI" id="CHEBI:58210"/>
    </cofactor>
</comment>
<dbReference type="OrthoDB" id="8523426at2"/>
<dbReference type="CDD" id="cd02930">
    <property type="entry name" value="DCR_FMN"/>
    <property type="match status" value="1"/>
</dbReference>
<evidence type="ECO:0000259" key="10">
    <source>
        <dbReference type="Pfam" id="PF00724"/>
    </source>
</evidence>
<organism evidence="12 13">
    <name type="scientific">Acinetobacter gandensis</name>
    <dbReference type="NCBI Taxonomy" id="1443941"/>
    <lineage>
        <taxon>Bacteria</taxon>
        <taxon>Pseudomonadati</taxon>
        <taxon>Pseudomonadota</taxon>
        <taxon>Gammaproteobacteria</taxon>
        <taxon>Moraxellales</taxon>
        <taxon>Moraxellaceae</taxon>
        <taxon>Acinetobacter</taxon>
    </lineage>
</organism>
<evidence type="ECO:0000256" key="8">
    <source>
        <dbReference type="ARBA" id="ARBA00023004"/>
    </source>
</evidence>
<comment type="similarity">
    <text evidence="3">In the N-terminal section; belongs to the NADH:flavin oxidoreductase/NADH oxidase family.</text>
</comment>
<dbReference type="SUPFAM" id="SSF51395">
    <property type="entry name" value="FMN-linked oxidoreductases"/>
    <property type="match status" value="1"/>
</dbReference>
<evidence type="ECO:0000256" key="4">
    <source>
        <dbReference type="ARBA" id="ARBA00022630"/>
    </source>
</evidence>
<dbReference type="FunFam" id="3.20.20.70:FF:000082">
    <property type="entry name" value="NADPH-dependent 2,4-dienoyl-CoA reductase"/>
    <property type="match status" value="1"/>
</dbReference>
<keyword evidence="13" id="KW-1185">Reference proteome</keyword>
<keyword evidence="4" id="KW-0285">Flavoprotein</keyword>
<dbReference type="SUPFAM" id="SSF51971">
    <property type="entry name" value="Nucleotide-binding domain"/>
    <property type="match status" value="1"/>
</dbReference>
<dbReference type="AlphaFoldDB" id="A0A1A7R7N4"/>